<dbReference type="GO" id="GO:0006571">
    <property type="term" value="P:tyrosine biosynthetic process"/>
    <property type="evidence" value="ECO:0007669"/>
    <property type="project" value="InterPro"/>
</dbReference>
<gene>
    <name evidence="3" type="ORF">SAMN02745181_3662</name>
</gene>
<evidence type="ECO:0000313" key="3">
    <source>
        <dbReference type="EMBL" id="SHK34863.1"/>
    </source>
</evidence>
<dbReference type="InterPro" id="IPR050812">
    <property type="entry name" value="Preph/Arog_dehydrog"/>
</dbReference>
<protein>
    <submittedName>
        <fullName evidence="3">Prephenate dehydrogenase</fullName>
    </submittedName>
</protein>
<accession>A0A1M6RQZ2</accession>
<dbReference type="Gene3D" id="1.10.3660.10">
    <property type="entry name" value="6-phosphogluconate dehydrogenase C-terminal like domain"/>
    <property type="match status" value="1"/>
</dbReference>
<name>A0A1M6RQZ2_9BACT</name>
<dbReference type="PROSITE" id="PS51176">
    <property type="entry name" value="PDH_ADH"/>
    <property type="match status" value="1"/>
</dbReference>
<dbReference type="InterPro" id="IPR036291">
    <property type="entry name" value="NAD(P)-bd_dom_sf"/>
</dbReference>
<keyword evidence="4" id="KW-1185">Reference proteome</keyword>
<dbReference type="InterPro" id="IPR008927">
    <property type="entry name" value="6-PGluconate_DH-like_C_sf"/>
</dbReference>
<dbReference type="InterPro" id="IPR046826">
    <property type="entry name" value="PDH_N"/>
</dbReference>
<dbReference type="Gene3D" id="3.40.50.720">
    <property type="entry name" value="NAD(P)-binding Rossmann-like Domain"/>
    <property type="match status" value="1"/>
</dbReference>
<dbReference type="SUPFAM" id="SSF51735">
    <property type="entry name" value="NAD(P)-binding Rossmann-fold domains"/>
    <property type="match status" value="1"/>
</dbReference>
<dbReference type="InterPro" id="IPR003099">
    <property type="entry name" value="Prephen_DH"/>
</dbReference>
<keyword evidence="1" id="KW-0560">Oxidoreductase</keyword>
<dbReference type="RefSeq" id="WP_143185205.1">
    <property type="nucleotide sequence ID" value="NZ_FQYR01000008.1"/>
</dbReference>
<dbReference type="GO" id="GO:0070403">
    <property type="term" value="F:NAD+ binding"/>
    <property type="evidence" value="ECO:0007669"/>
    <property type="project" value="InterPro"/>
</dbReference>
<dbReference type="Proteomes" id="UP000184510">
    <property type="component" value="Unassembled WGS sequence"/>
</dbReference>
<dbReference type="OrthoDB" id="9802008at2"/>
<dbReference type="GO" id="GO:0004665">
    <property type="term" value="F:prephenate dehydrogenase (NADP+) activity"/>
    <property type="evidence" value="ECO:0007669"/>
    <property type="project" value="InterPro"/>
</dbReference>
<dbReference type="GO" id="GO:0008977">
    <property type="term" value="F:prephenate dehydrogenase (NAD+) activity"/>
    <property type="evidence" value="ECO:0007669"/>
    <property type="project" value="InterPro"/>
</dbReference>
<dbReference type="Pfam" id="PF20463">
    <property type="entry name" value="PDH_C"/>
    <property type="match status" value="1"/>
</dbReference>
<dbReference type="PANTHER" id="PTHR21363:SF0">
    <property type="entry name" value="PREPHENATE DEHYDROGENASE [NADP(+)]"/>
    <property type="match status" value="1"/>
</dbReference>
<dbReference type="AlphaFoldDB" id="A0A1M6RQZ2"/>
<dbReference type="Pfam" id="PF02153">
    <property type="entry name" value="PDH_N"/>
    <property type="match status" value="1"/>
</dbReference>
<dbReference type="PANTHER" id="PTHR21363">
    <property type="entry name" value="PREPHENATE DEHYDROGENASE"/>
    <property type="match status" value="1"/>
</dbReference>
<organism evidence="3 4">
    <name type="scientific">Rubritalea squalenifaciens DSM 18772</name>
    <dbReference type="NCBI Taxonomy" id="1123071"/>
    <lineage>
        <taxon>Bacteria</taxon>
        <taxon>Pseudomonadati</taxon>
        <taxon>Verrucomicrobiota</taxon>
        <taxon>Verrucomicrobiia</taxon>
        <taxon>Verrucomicrobiales</taxon>
        <taxon>Rubritaleaceae</taxon>
        <taxon>Rubritalea</taxon>
    </lineage>
</organism>
<dbReference type="STRING" id="1123071.SAMN02745181_3662"/>
<evidence type="ECO:0000259" key="2">
    <source>
        <dbReference type="PROSITE" id="PS51176"/>
    </source>
</evidence>
<feature type="domain" description="Prephenate/arogenate dehydrogenase" evidence="2">
    <location>
        <begin position="3"/>
        <end position="280"/>
    </location>
</feature>
<reference evidence="3 4" key="1">
    <citation type="submission" date="2016-11" db="EMBL/GenBank/DDBJ databases">
        <authorList>
            <person name="Jaros S."/>
            <person name="Januszkiewicz K."/>
            <person name="Wedrychowicz H."/>
        </authorList>
    </citation>
    <scope>NUCLEOTIDE SEQUENCE [LARGE SCALE GENOMIC DNA]</scope>
    <source>
        <strain evidence="3 4">DSM 18772</strain>
    </source>
</reference>
<dbReference type="EMBL" id="FQYR01000008">
    <property type="protein sequence ID" value="SHK34863.1"/>
    <property type="molecule type" value="Genomic_DNA"/>
</dbReference>
<proteinExistence type="predicted"/>
<dbReference type="InterPro" id="IPR046825">
    <property type="entry name" value="PDH_C"/>
</dbReference>
<evidence type="ECO:0000313" key="4">
    <source>
        <dbReference type="Proteomes" id="UP000184510"/>
    </source>
</evidence>
<evidence type="ECO:0000256" key="1">
    <source>
        <dbReference type="ARBA" id="ARBA00023002"/>
    </source>
</evidence>
<sequence length="280" mass="30390">MFERVTILGPGLLGGSVALSAVKKLSGCQVTLWGRREEPLKVAQSVGIESVTTDLEEAVKEADLVILATPVGVMPKLVEKIVEVAGEREILLTDVGSVKRMVHEMLAPTLKGTKIRFVGSHPMAGSEQTGMEAAKDDLLDGATCLVTNDGGVDEDSVKQVEAFWLSLGCRVRRMTAEDHDYAVARVSHFPHVLACVGATVGLAFDDIADLCGGGMRDTTRVAGGDPTLWTEIMMENRDALQRSMRESIGDLVKLMDMLEKEDREALHAYLDEAKKRRSLI</sequence>
<dbReference type="SUPFAM" id="SSF48179">
    <property type="entry name" value="6-phosphogluconate dehydrogenase C-terminal domain-like"/>
    <property type="match status" value="1"/>
</dbReference>
<dbReference type="InParanoid" id="A0A1M6RQZ2"/>